<sequence length="141" mass="15347">MSSVATEIRSAMRGTLASWAGLVAEEHRLARPARDVSALSRYLCRHIEWLSRHPAAGELVDEISELTRKAHEVAYSERVRRVSLGRCPAPGCDGELVAQMRSRDDVTPSEIACSVSSQHAWPATSWARLARQVRGGQGGGA</sequence>
<gene>
    <name evidence="1" type="ORF">FH715_07505</name>
</gene>
<dbReference type="AlphaFoldDB" id="A0A5C4V9B5"/>
<dbReference type="Proteomes" id="UP000311713">
    <property type="component" value="Unassembled WGS sequence"/>
</dbReference>
<reference evidence="1 2" key="1">
    <citation type="submission" date="2019-06" db="EMBL/GenBank/DDBJ databases">
        <title>Draft genome of Streptomyces sedi sp. JCM16909.</title>
        <authorList>
            <person name="Klykleung N."/>
            <person name="Tanasupawat S."/>
            <person name="Kudo T."/>
            <person name="Yuki M."/>
            <person name="Ohkuma M."/>
        </authorList>
    </citation>
    <scope>NUCLEOTIDE SEQUENCE [LARGE SCALE GENOMIC DNA]</scope>
    <source>
        <strain evidence="1 2">JCM 16909</strain>
    </source>
</reference>
<organism evidence="1 2">
    <name type="scientific">Streptomyces sedi</name>
    <dbReference type="NCBI Taxonomy" id="555059"/>
    <lineage>
        <taxon>Bacteria</taxon>
        <taxon>Bacillati</taxon>
        <taxon>Actinomycetota</taxon>
        <taxon>Actinomycetes</taxon>
        <taxon>Kitasatosporales</taxon>
        <taxon>Streptomycetaceae</taxon>
        <taxon>Streptomyces</taxon>
    </lineage>
</organism>
<dbReference type="EMBL" id="VDGT01000004">
    <property type="protein sequence ID" value="TNM32371.1"/>
    <property type="molecule type" value="Genomic_DNA"/>
</dbReference>
<proteinExistence type="predicted"/>
<keyword evidence="2" id="KW-1185">Reference proteome</keyword>
<comment type="caution">
    <text evidence="1">The sequence shown here is derived from an EMBL/GenBank/DDBJ whole genome shotgun (WGS) entry which is preliminary data.</text>
</comment>
<evidence type="ECO:0000313" key="2">
    <source>
        <dbReference type="Proteomes" id="UP000311713"/>
    </source>
</evidence>
<evidence type="ECO:0000313" key="1">
    <source>
        <dbReference type="EMBL" id="TNM32371.1"/>
    </source>
</evidence>
<protein>
    <submittedName>
        <fullName evidence="1">Uncharacterized protein</fullName>
    </submittedName>
</protein>
<accession>A0A5C4V9B5</accession>
<dbReference type="OrthoDB" id="4261376at2"/>
<name>A0A5C4V9B5_9ACTN</name>